<dbReference type="RefSeq" id="WP_377945277.1">
    <property type="nucleotide sequence ID" value="NZ_JBHUCX010000092.1"/>
</dbReference>
<keyword evidence="7" id="KW-1185">Reference proteome</keyword>
<reference evidence="7" key="1">
    <citation type="journal article" date="2019" name="Int. J. Syst. Evol. Microbiol.">
        <title>The Global Catalogue of Microorganisms (GCM) 10K type strain sequencing project: providing services to taxonomists for standard genome sequencing and annotation.</title>
        <authorList>
            <consortium name="The Broad Institute Genomics Platform"/>
            <consortium name="The Broad Institute Genome Sequencing Center for Infectious Disease"/>
            <person name="Wu L."/>
            <person name="Ma J."/>
        </authorList>
    </citation>
    <scope>NUCLEOTIDE SEQUENCE [LARGE SCALE GENOMIC DNA]</scope>
    <source>
        <strain evidence="7">CGMCC 1.12286</strain>
    </source>
</reference>
<dbReference type="Proteomes" id="UP001597079">
    <property type="component" value="Unassembled WGS sequence"/>
</dbReference>
<dbReference type="InterPro" id="IPR000843">
    <property type="entry name" value="HTH_LacI"/>
</dbReference>
<dbReference type="Pfam" id="PF00356">
    <property type="entry name" value="LacI"/>
    <property type="match status" value="1"/>
</dbReference>
<dbReference type="PANTHER" id="PTHR30146:SF148">
    <property type="entry name" value="HTH-TYPE TRANSCRIPTIONAL REPRESSOR PURR-RELATED"/>
    <property type="match status" value="1"/>
</dbReference>
<evidence type="ECO:0000256" key="3">
    <source>
        <dbReference type="ARBA" id="ARBA00023125"/>
    </source>
</evidence>
<dbReference type="InterPro" id="IPR010982">
    <property type="entry name" value="Lambda_DNA-bd_dom_sf"/>
</dbReference>
<evidence type="ECO:0000313" key="7">
    <source>
        <dbReference type="Proteomes" id="UP001597079"/>
    </source>
</evidence>
<dbReference type="SUPFAM" id="SSF53822">
    <property type="entry name" value="Periplasmic binding protein-like I"/>
    <property type="match status" value="1"/>
</dbReference>
<dbReference type="GO" id="GO:0003677">
    <property type="term" value="F:DNA binding"/>
    <property type="evidence" value="ECO:0007669"/>
    <property type="project" value="UniProtKB-KW"/>
</dbReference>
<dbReference type="InterPro" id="IPR046335">
    <property type="entry name" value="LacI/GalR-like_sensor"/>
</dbReference>
<dbReference type="PANTHER" id="PTHR30146">
    <property type="entry name" value="LACI-RELATED TRANSCRIPTIONAL REPRESSOR"/>
    <property type="match status" value="1"/>
</dbReference>
<dbReference type="Gene3D" id="1.10.260.40">
    <property type="entry name" value="lambda repressor-like DNA-binding domains"/>
    <property type="match status" value="1"/>
</dbReference>
<dbReference type="PROSITE" id="PS50932">
    <property type="entry name" value="HTH_LACI_2"/>
    <property type="match status" value="1"/>
</dbReference>
<comment type="caution">
    <text evidence="6">The sequence shown here is derived from an EMBL/GenBank/DDBJ whole genome shotgun (WGS) entry which is preliminary data.</text>
</comment>
<dbReference type="Gene3D" id="3.40.50.2300">
    <property type="match status" value="2"/>
</dbReference>
<feature type="domain" description="HTH lacI-type" evidence="5">
    <location>
        <begin position="2"/>
        <end position="56"/>
    </location>
</feature>
<keyword evidence="2" id="KW-0805">Transcription regulation</keyword>
<evidence type="ECO:0000256" key="2">
    <source>
        <dbReference type="ARBA" id="ARBA00023015"/>
    </source>
</evidence>
<dbReference type="Pfam" id="PF13377">
    <property type="entry name" value="Peripla_BP_3"/>
    <property type="match status" value="1"/>
</dbReference>
<evidence type="ECO:0000256" key="4">
    <source>
        <dbReference type="ARBA" id="ARBA00023163"/>
    </source>
</evidence>
<keyword evidence="3 6" id="KW-0238">DNA-binding</keyword>
<evidence type="ECO:0000259" key="5">
    <source>
        <dbReference type="PROSITE" id="PS50932"/>
    </source>
</evidence>
<accession>A0ABW4JQE7</accession>
<name>A0ABW4JQE7_9BACL</name>
<dbReference type="CDD" id="cd01392">
    <property type="entry name" value="HTH_LacI"/>
    <property type="match status" value="1"/>
</dbReference>
<dbReference type="InterPro" id="IPR028082">
    <property type="entry name" value="Peripla_BP_I"/>
</dbReference>
<dbReference type="EMBL" id="JBHUCX010000092">
    <property type="protein sequence ID" value="MFD1677378.1"/>
    <property type="molecule type" value="Genomic_DNA"/>
</dbReference>
<protein>
    <submittedName>
        <fullName evidence="6">LacI family DNA-binding transcriptional regulator</fullName>
    </submittedName>
</protein>
<sequence length="336" mass="37098">MSNIHDVAKLANVSSMTVSRVINGKGYVKEQTRRKVVEAMKQLNYVPNGLARSLVRKKTHTLALIVPDIRNPFFTTVARGTEDMALKQDYRVVLCNSDENVKKEKHYVEMCLSIRVDGAIVVPASDASKQNIKLLTDFGIPFVLIDREIDGVKADIVRGDSIMGARQLVQHLIDAGHQHIAIITGNLSTSTSRDRLLGYQQVLAEAGLGFRPDYVKESSYSSALDPALIDELLACSPRPTAIFTANNFVAVQTIHFLRQRGLSVPEDCAIVTFDDYDPLSLPEPFLTAATQPAYNFGSLATQMLLEVIDGVPVPSPRKMILQPEVIIRKSSVTHTR</sequence>
<dbReference type="PROSITE" id="PS00356">
    <property type="entry name" value="HTH_LACI_1"/>
    <property type="match status" value="1"/>
</dbReference>
<keyword evidence="4" id="KW-0804">Transcription</keyword>
<keyword evidence="1" id="KW-0678">Repressor</keyword>
<evidence type="ECO:0000313" key="6">
    <source>
        <dbReference type="EMBL" id="MFD1677378.1"/>
    </source>
</evidence>
<dbReference type="SUPFAM" id="SSF47413">
    <property type="entry name" value="lambda repressor-like DNA-binding domains"/>
    <property type="match status" value="1"/>
</dbReference>
<gene>
    <name evidence="6" type="ORF">ACFSB2_22140</name>
</gene>
<organism evidence="6 7">
    <name type="scientific">Alicyclobacillus fodiniaquatilis</name>
    <dbReference type="NCBI Taxonomy" id="1661150"/>
    <lineage>
        <taxon>Bacteria</taxon>
        <taxon>Bacillati</taxon>
        <taxon>Bacillota</taxon>
        <taxon>Bacilli</taxon>
        <taxon>Bacillales</taxon>
        <taxon>Alicyclobacillaceae</taxon>
        <taxon>Alicyclobacillus</taxon>
    </lineage>
</organism>
<proteinExistence type="predicted"/>
<evidence type="ECO:0000256" key="1">
    <source>
        <dbReference type="ARBA" id="ARBA00022491"/>
    </source>
</evidence>
<dbReference type="SMART" id="SM00354">
    <property type="entry name" value="HTH_LACI"/>
    <property type="match status" value="1"/>
</dbReference>